<feature type="signal peptide" evidence="8">
    <location>
        <begin position="1"/>
        <end position="20"/>
    </location>
</feature>
<dbReference type="GO" id="GO:0009279">
    <property type="term" value="C:cell outer membrane"/>
    <property type="evidence" value="ECO:0007669"/>
    <property type="project" value="UniProtKB-SubCell"/>
</dbReference>
<keyword evidence="7" id="KW-0998">Cell outer membrane</keyword>
<evidence type="ECO:0000256" key="1">
    <source>
        <dbReference type="ARBA" id="ARBA00004571"/>
    </source>
</evidence>
<dbReference type="STRING" id="340021.TM5383_00312"/>
<evidence type="ECO:0000256" key="2">
    <source>
        <dbReference type="ARBA" id="ARBA00008163"/>
    </source>
</evidence>
<dbReference type="EMBL" id="CYSF01000002">
    <property type="protein sequence ID" value="CUH83129.1"/>
    <property type="molecule type" value="Genomic_DNA"/>
</dbReference>
<evidence type="ECO:0000313" key="10">
    <source>
        <dbReference type="Proteomes" id="UP000051681"/>
    </source>
</evidence>
<dbReference type="InterPro" id="IPR005017">
    <property type="entry name" value="OMPP1/FadL/TodX"/>
</dbReference>
<comment type="similarity">
    <text evidence="2">Belongs to the OmpP1/FadL family.</text>
</comment>
<organism evidence="9 10">
    <name type="scientific">Thalassovita mediterranea</name>
    <dbReference type="NCBI Taxonomy" id="340021"/>
    <lineage>
        <taxon>Bacteria</taxon>
        <taxon>Pseudomonadati</taxon>
        <taxon>Pseudomonadota</taxon>
        <taxon>Alphaproteobacteria</taxon>
        <taxon>Rhodobacterales</taxon>
        <taxon>Roseobacteraceae</taxon>
        <taxon>Thalassovita</taxon>
    </lineage>
</organism>
<gene>
    <name evidence="9" type="ORF">TM5383_00312</name>
</gene>
<dbReference type="PANTHER" id="PTHR35093">
    <property type="entry name" value="OUTER MEMBRANE PROTEIN NMB0088-RELATED"/>
    <property type="match status" value="1"/>
</dbReference>
<keyword evidence="10" id="KW-1185">Reference proteome</keyword>
<evidence type="ECO:0000256" key="3">
    <source>
        <dbReference type="ARBA" id="ARBA00022452"/>
    </source>
</evidence>
<dbReference type="OrthoDB" id="6679728at2"/>
<evidence type="ECO:0000256" key="7">
    <source>
        <dbReference type="ARBA" id="ARBA00023237"/>
    </source>
</evidence>
<evidence type="ECO:0000313" key="9">
    <source>
        <dbReference type="EMBL" id="CUH83129.1"/>
    </source>
</evidence>
<evidence type="ECO:0000256" key="8">
    <source>
        <dbReference type="SAM" id="SignalP"/>
    </source>
</evidence>
<sequence>MKKFLAGVAAIAVTAGTAQAGGLDRTGQGIDFMFEKGNVVELRFGSVNANISGTVGGGAVSSGNIAENYTQVALGYKQELNDKLSIGILFDQPFGADVAYPTGTGYPFQGATASVDTNAITAVLRYRVSDRVAVHGGVRAIRTEGRVNNLLITGPNIYNMTTDTQTDFGYLIGATYEIPDIALRAAITYNSEVEQDFTTQQQIGMTTLPEAPMTIVKPKSVNLDFQTGIAPGTLLMASARWVNWSNFDITPTGLGGASLVEYDSDTTTYSLGVGRQLTDKLSGSVTLGYEAGDGTLSGNLGPTDGFRSITLGLKYQVAEGTAISGGVRRVWLGDATTSTVGGEFTNNTATGFGVKLTHSF</sequence>
<accession>A0A0P1GLV5</accession>
<dbReference type="PANTHER" id="PTHR35093:SF8">
    <property type="entry name" value="OUTER MEMBRANE PROTEIN NMB0088-RELATED"/>
    <property type="match status" value="1"/>
</dbReference>
<keyword evidence="3" id="KW-1134">Transmembrane beta strand</keyword>
<dbReference type="AlphaFoldDB" id="A0A0P1GLV5"/>
<dbReference type="RefSeq" id="WP_058317296.1">
    <property type="nucleotide sequence ID" value="NZ_CYSF01000002.1"/>
</dbReference>
<dbReference type="Gene3D" id="2.40.160.60">
    <property type="entry name" value="Outer membrane protein transport protein (OMPP1/FadL/TodX)"/>
    <property type="match status" value="1"/>
</dbReference>
<comment type="subcellular location">
    <subcellularLocation>
        <location evidence="1">Cell outer membrane</location>
        <topology evidence="1">Multi-pass membrane protein</topology>
    </subcellularLocation>
</comment>
<evidence type="ECO:0000256" key="6">
    <source>
        <dbReference type="ARBA" id="ARBA00023136"/>
    </source>
</evidence>
<dbReference type="GO" id="GO:0015483">
    <property type="term" value="F:long-chain fatty acid transporting porin activity"/>
    <property type="evidence" value="ECO:0007669"/>
    <property type="project" value="TreeGrafter"/>
</dbReference>
<keyword evidence="5 8" id="KW-0732">Signal</keyword>
<evidence type="ECO:0000256" key="5">
    <source>
        <dbReference type="ARBA" id="ARBA00022729"/>
    </source>
</evidence>
<dbReference type="Pfam" id="PF03349">
    <property type="entry name" value="Toluene_X"/>
    <property type="match status" value="1"/>
</dbReference>
<name>A0A0P1GLV5_9RHOB</name>
<dbReference type="Proteomes" id="UP000051681">
    <property type="component" value="Unassembled WGS sequence"/>
</dbReference>
<protein>
    <submittedName>
        <fullName evidence="9">Outer membrane protein transport protein (OMPP1/FadL/TodX)</fullName>
    </submittedName>
</protein>
<feature type="chain" id="PRO_5006063568" evidence="8">
    <location>
        <begin position="21"/>
        <end position="360"/>
    </location>
</feature>
<dbReference type="SUPFAM" id="SSF56935">
    <property type="entry name" value="Porins"/>
    <property type="match status" value="1"/>
</dbReference>
<keyword evidence="6" id="KW-0472">Membrane</keyword>
<reference evidence="9 10" key="1">
    <citation type="submission" date="2015-09" db="EMBL/GenBank/DDBJ databases">
        <authorList>
            <consortium name="Swine Surveillance"/>
        </authorList>
    </citation>
    <scope>NUCLEOTIDE SEQUENCE [LARGE SCALE GENOMIC DNA]</scope>
    <source>
        <strain evidence="9 10">CECT 8383</strain>
    </source>
</reference>
<evidence type="ECO:0000256" key="4">
    <source>
        <dbReference type="ARBA" id="ARBA00022692"/>
    </source>
</evidence>
<proteinExistence type="inferred from homology"/>
<keyword evidence="4" id="KW-0812">Transmembrane</keyword>